<feature type="signal peptide" evidence="1">
    <location>
        <begin position="1"/>
        <end position="20"/>
    </location>
</feature>
<keyword evidence="3" id="KW-1185">Reference proteome</keyword>
<dbReference type="AlphaFoldDB" id="A0A839GSK8"/>
<evidence type="ECO:0000256" key="1">
    <source>
        <dbReference type="SAM" id="SignalP"/>
    </source>
</evidence>
<dbReference type="Proteomes" id="UP000563094">
    <property type="component" value="Unassembled WGS sequence"/>
</dbReference>
<gene>
    <name evidence="2" type="ORF">FHS90_002121</name>
</gene>
<evidence type="ECO:0000313" key="3">
    <source>
        <dbReference type="Proteomes" id="UP000563094"/>
    </source>
</evidence>
<organism evidence="2 3">
    <name type="scientific">Rufibacter quisquiliarum</name>
    <dbReference type="NCBI Taxonomy" id="1549639"/>
    <lineage>
        <taxon>Bacteria</taxon>
        <taxon>Pseudomonadati</taxon>
        <taxon>Bacteroidota</taxon>
        <taxon>Cytophagia</taxon>
        <taxon>Cytophagales</taxon>
        <taxon>Hymenobacteraceae</taxon>
        <taxon>Rufibacter</taxon>
    </lineage>
</organism>
<proteinExistence type="predicted"/>
<dbReference type="InterPro" id="IPR021314">
    <property type="entry name" value="DUF2911"/>
</dbReference>
<keyword evidence="1" id="KW-0732">Signal</keyword>
<accession>A0A839GSK8</accession>
<dbReference type="Gene3D" id="1.25.40.10">
    <property type="entry name" value="Tetratricopeptide repeat domain"/>
    <property type="match status" value="1"/>
</dbReference>
<dbReference type="Pfam" id="PF11138">
    <property type="entry name" value="DUF2911"/>
    <property type="match status" value="1"/>
</dbReference>
<name>A0A839GSK8_9BACT</name>
<sequence length="291" mass="32904">MKKTLVASLFLFLITLCASAQVQLKLPQASPRNKITATIGVTEITLDYGAPGVKNREVWGKLVPYGQIWRAGANEATTITFSTEARMLQENIPAGTYSLFVLPTDPENALLVLSKQKGLWGTEGYDPKQDVVRVPMTAQAAPFHETLQYSIKDIQPSSGRLTLNWAEKQWSAPIRVETHSFAMKAIKDSLAMAKPTDWSAYAQAVNYLLQQNQDHEQALTWINKSLAIEENFYNTWLKAKLLAQKNEYETALELNKKAQKLGKKTMESYQAYSKEIQEAEQIWKEKRFNVN</sequence>
<dbReference type="EMBL" id="JACJIQ010000007">
    <property type="protein sequence ID" value="MBA9077408.1"/>
    <property type="molecule type" value="Genomic_DNA"/>
</dbReference>
<dbReference type="RefSeq" id="WP_182512957.1">
    <property type="nucleotide sequence ID" value="NZ_JACJIQ010000007.1"/>
</dbReference>
<reference evidence="2 3" key="1">
    <citation type="submission" date="2020-08" db="EMBL/GenBank/DDBJ databases">
        <title>Genomic Encyclopedia of Type Strains, Phase IV (KMG-IV): sequencing the most valuable type-strain genomes for metagenomic binning, comparative biology and taxonomic classification.</title>
        <authorList>
            <person name="Goeker M."/>
        </authorList>
    </citation>
    <scope>NUCLEOTIDE SEQUENCE [LARGE SCALE GENOMIC DNA]</scope>
    <source>
        <strain evidence="2 3">DSM 29854</strain>
    </source>
</reference>
<dbReference type="SUPFAM" id="SSF48452">
    <property type="entry name" value="TPR-like"/>
    <property type="match status" value="1"/>
</dbReference>
<comment type="caution">
    <text evidence="2">The sequence shown here is derived from an EMBL/GenBank/DDBJ whole genome shotgun (WGS) entry which is preliminary data.</text>
</comment>
<dbReference type="InterPro" id="IPR011990">
    <property type="entry name" value="TPR-like_helical_dom_sf"/>
</dbReference>
<evidence type="ECO:0000313" key="2">
    <source>
        <dbReference type="EMBL" id="MBA9077408.1"/>
    </source>
</evidence>
<protein>
    <submittedName>
        <fullName evidence="2">Tetratricopeptide (TPR) repeat protein</fullName>
    </submittedName>
</protein>
<feature type="chain" id="PRO_5032985814" evidence="1">
    <location>
        <begin position="21"/>
        <end position="291"/>
    </location>
</feature>